<gene>
    <name evidence="2" type="ORF">FSCOSCO3_A015359</name>
</gene>
<protein>
    <submittedName>
        <fullName evidence="2">Uncharacterized protein</fullName>
    </submittedName>
</protein>
<feature type="region of interest" description="Disordered" evidence="1">
    <location>
        <begin position="144"/>
        <end position="163"/>
    </location>
</feature>
<evidence type="ECO:0000313" key="2">
    <source>
        <dbReference type="EMBL" id="CAK6956392.1"/>
    </source>
</evidence>
<dbReference type="EMBL" id="CAWUFR010000025">
    <property type="protein sequence ID" value="CAK6956392.1"/>
    <property type="molecule type" value="Genomic_DNA"/>
</dbReference>
<dbReference type="AlphaFoldDB" id="A0AAV1NA08"/>
<dbReference type="Proteomes" id="UP001314229">
    <property type="component" value="Unassembled WGS sequence"/>
</dbReference>
<evidence type="ECO:0000256" key="1">
    <source>
        <dbReference type="SAM" id="MobiDB-lite"/>
    </source>
</evidence>
<organism evidence="2 3">
    <name type="scientific">Scomber scombrus</name>
    <name type="common">Atlantic mackerel</name>
    <name type="synonym">Scomber vernalis</name>
    <dbReference type="NCBI Taxonomy" id="13677"/>
    <lineage>
        <taxon>Eukaryota</taxon>
        <taxon>Metazoa</taxon>
        <taxon>Chordata</taxon>
        <taxon>Craniata</taxon>
        <taxon>Vertebrata</taxon>
        <taxon>Euteleostomi</taxon>
        <taxon>Actinopterygii</taxon>
        <taxon>Neopterygii</taxon>
        <taxon>Teleostei</taxon>
        <taxon>Neoteleostei</taxon>
        <taxon>Acanthomorphata</taxon>
        <taxon>Pelagiaria</taxon>
        <taxon>Scombriformes</taxon>
        <taxon>Scombridae</taxon>
        <taxon>Scomber</taxon>
    </lineage>
</organism>
<evidence type="ECO:0000313" key="3">
    <source>
        <dbReference type="Proteomes" id="UP001314229"/>
    </source>
</evidence>
<sequence length="163" mass="17609">MVPPPPPSLPPPPPAAAAAAVAAAAARASSNSRWTRLSMMETARLLSDPPPIHFQLRKNWYSRKGAIGQPACPKIAAFLGTNRGRRLSNSRSSAPSRLLSTFYEMLDVAIVTGWTSPPPCGAQSRRRAPLLLPLRFFSVRPMSAHSQPTQGHALLDGRAEQIR</sequence>
<accession>A0AAV1NA08</accession>
<keyword evidence="3" id="KW-1185">Reference proteome</keyword>
<reference evidence="2 3" key="1">
    <citation type="submission" date="2024-01" db="EMBL/GenBank/DDBJ databases">
        <authorList>
            <person name="Alioto T."/>
            <person name="Alioto T."/>
            <person name="Gomez Garrido J."/>
        </authorList>
    </citation>
    <scope>NUCLEOTIDE SEQUENCE [LARGE SCALE GENOMIC DNA]</scope>
</reference>
<proteinExistence type="predicted"/>
<name>A0AAV1NA08_SCOSC</name>
<comment type="caution">
    <text evidence="2">The sequence shown here is derived from an EMBL/GenBank/DDBJ whole genome shotgun (WGS) entry which is preliminary data.</text>
</comment>